<evidence type="ECO:0000259" key="3">
    <source>
        <dbReference type="Pfam" id="PF02470"/>
    </source>
</evidence>
<dbReference type="Pfam" id="PF02470">
    <property type="entry name" value="MlaD"/>
    <property type="match status" value="1"/>
</dbReference>
<dbReference type="InterPro" id="IPR005693">
    <property type="entry name" value="Mce"/>
</dbReference>
<dbReference type="PROSITE" id="PS51257">
    <property type="entry name" value="PROKAR_LIPOPROTEIN"/>
    <property type="match status" value="1"/>
</dbReference>
<dbReference type="InterPro" id="IPR024516">
    <property type="entry name" value="Mce_C"/>
</dbReference>
<dbReference type="RefSeq" id="WP_142002192.1">
    <property type="nucleotide sequence ID" value="NZ_VFML01000001.1"/>
</dbReference>
<feature type="domain" description="Mce/MlaD" evidence="3">
    <location>
        <begin position="42"/>
        <end position="118"/>
    </location>
</feature>
<dbReference type="AlphaFoldDB" id="A0A542DMD5"/>
<evidence type="ECO:0000256" key="2">
    <source>
        <dbReference type="SAM" id="SignalP"/>
    </source>
</evidence>
<gene>
    <name evidence="5" type="ORF">FB471_4021</name>
</gene>
<dbReference type="NCBIfam" id="TIGR00996">
    <property type="entry name" value="Mtu_fam_mce"/>
    <property type="match status" value="1"/>
</dbReference>
<name>A0A542DMD5_AMYCI</name>
<dbReference type="GO" id="GO:0005576">
    <property type="term" value="C:extracellular region"/>
    <property type="evidence" value="ECO:0007669"/>
    <property type="project" value="TreeGrafter"/>
</dbReference>
<dbReference type="Pfam" id="PF11887">
    <property type="entry name" value="Mce4_CUP1"/>
    <property type="match status" value="1"/>
</dbReference>
<dbReference type="OrthoDB" id="9774928at2"/>
<dbReference type="PANTHER" id="PTHR33371">
    <property type="entry name" value="INTERMEMBRANE PHOSPHOLIPID TRANSPORT SYSTEM BINDING PROTEIN MLAD-RELATED"/>
    <property type="match status" value="1"/>
</dbReference>
<dbReference type="EMBL" id="VFML01000001">
    <property type="protein sequence ID" value="TQJ04238.1"/>
    <property type="molecule type" value="Genomic_DNA"/>
</dbReference>
<dbReference type="InterPro" id="IPR003399">
    <property type="entry name" value="Mce/MlaD"/>
</dbReference>
<organism evidence="5 6">
    <name type="scientific">Amycolatopsis cihanbeyliensis</name>
    <dbReference type="NCBI Taxonomy" id="1128664"/>
    <lineage>
        <taxon>Bacteria</taxon>
        <taxon>Bacillati</taxon>
        <taxon>Actinomycetota</taxon>
        <taxon>Actinomycetes</taxon>
        <taxon>Pseudonocardiales</taxon>
        <taxon>Pseudonocardiaceae</taxon>
        <taxon>Amycolatopsis</taxon>
    </lineage>
</organism>
<dbReference type="InterPro" id="IPR052336">
    <property type="entry name" value="MlaD_Phospholipid_Transporter"/>
</dbReference>
<keyword evidence="2" id="KW-0732">Signal</keyword>
<feature type="chain" id="PRO_5039407480" evidence="2">
    <location>
        <begin position="22"/>
        <end position="356"/>
    </location>
</feature>
<evidence type="ECO:0000259" key="4">
    <source>
        <dbReference type="Pfam" id="PF11887"/>
    </source>
</evidence>
<evidence type="ECO:0000313" key="6">
    <source>
        <dbReference type="Proteomes" id="UP000320876"/>
    </source>
</evidence>
<evidence type="ECO:0000313" key="5">
    <source>
        <dbReference type="EMBL" id="TQJ04238.1"/>
    </source>
</evidence>
<sequence length="356" mass="37553">MRGRVLAVAVLAAFSLSGCGAGGFNGIYALPLPGGADLGEQPYQVTIEFANVLDLVPQAGVKVNDVPVGRVDRIEVAPRDWTARVTVSVNGSVELPANARASVRQSSLLGEKFVELSEPAGGGTGKLTDGALIPLERSNRNAEVEEVFGALSLLLNGGGVGQMQQITSELNNALDGNEAGIRALLSNMDTFVGQLDTHRHEITRALEGVNRLSATLAGQRERIDEVLRDLEPGVEILARQRESLVTMLRSLDALSEVAVDTIDEAGADMVADLERLAPILRNLADAGKDLPEAFEMLLTFPFPDSAMEMFQGDYGNVFVDLDAAVPAGEPTEPGEPGGPVVPLRPMDSPALPGGEK</sequence>
<accession>A0A542DMD5</accession>
<feature type="signal peptide" evidence="2">
    <location>
        <begin position="1"/>
        <end position="21"/>
    </location>
</feature>
<evidence type="ECO:0000256" key="1">
    <source>
        <dbReference type="SAM" id="MobiDB-lite"/>
    </source>
</evidence>
<comment type="caution">
    <text evidence="5">The sequence shown here is derived from an EMBL/GenBank/DDBJ whole genome shotgun (WGS) entry which is preliminary data.</text>
</comment>
<protein>
    <submittedName>
        <fullName evidence="5">Phospholipid/cholesterol/gamma-HCH transport system substrate-binding protein</fullName>
    </submittedName>
</protein>
<feature type="domain" description="Mammalian cell entry C-terminal" evidence="4">
    <location>
        <begin position="126"/>
        <end position="295"/>
    </location>
</feature>
<proteinExistence type="predicted"/>
<keyword evidence="6" id="KW-1185">Reference proteome</keyword>
<feature type="region of interest" description="Disordered" evidence="1">
    <location>
        <begin position="326"/>
        <end position="356"/>
    </location>
</feature>
<dbReference type="PANTHER" id="PTHR33371:SF15">
    <property type="entry name" value="LIPOPROTEIN LPRN"/>
    <property type="match status" value="1"/>
</dbReference>
<dbReference type="Proteomes" id="UP000320876">
    <property type="component" value="Unassembled WGS sequence"/>
</dbReference>
<reference evidence="5 6" key="1">
    <citation type="submission" date="2019-06" db="EMBL/GenBank/DDBJ databases">
        <title>Sequencing the genomes of 1000 actinobacteria strains.</title>
        <authorList>
            <person name="Klenk H.-P."/>
        </authorList>
    </citation>
    <scope>NUCLEOTIDE SEQUENCE [LARGE SCALE GENOMIC DNA]</scope>
    <source>
        <strain evidence="5 6">DSM 45679</strain>
    </source>
</reference>